<proteinExistence type="predicted"/>
<keyword evidence="1" id="KW-0472">Membrane</keyword>
<evidence type="ECO:0000256" key="1">
    <source>
        <dbReference type="SAM" id="Phobius"/>
    </source>
</evidence>
<evidence type="ECO:0000313" key="2">
    <source>
        <dbReference type="EMBL" id="CAM74415.1"/>
    </source>
</evidence>
<sequence length="48" mass="4814">MEMRLEATLLTAATATRSRAGRNLRMVAAAVLGSLGLLGGIASTVGAL</sequence>
<gene>
    <name evidence="2" type="ORF">MGR_0149</name>
</gene>
<feature type="transmembrane region" description="Helical" evidence="1">
    <location>
        <begin position="27"/>
        <end position="47"/>
    </location>
</feature>
<organism evidence="2">
    <name type="scientific">Magnetospirillum gryphiswaldense</name>
    <dbReference type="NCBI Taxonomy" id="55518"/>
    <lineage>
        <taxon>Bacteria</taxon>
        <taxon>Pseudomonadati</taxon>
        <taxon>Pseudomonadota</taxon>
        <taxon>Alphaproteobacteria</taxon>
        <taxon>Rhodospirillales</taxon>
        <taxon>Rhodospirillaceae</taxon>
        <taxon>Magnetospirillum</taxon>
    </lineage>
</organism>
<dbReference type="AlphaFoldDB" id="A4TUV8"/>
<dbReference type="EMBL" id="CU459003">
    <property type="protein sequence ID" value="CAM74415.1"/>
    <property type="molecule type" value="Genomic_DNA"/>
</dbReference>
<protein>
    <submittedName>
        <fullName evidence="2">Uncharacterized protein</fullName>
    </submittedName>
</protein>
<reference evidence="2" key="1">
    <citation type="journal article" date="2007" name="J. Bacteriol.">
        <title>Comparative genome analysis of four magnetotactic bacteria reveals a complex set of group-specific genes implicated in magnetosome biomineralization and function.</title>
        <authorList>
            <person name="Richter M."/>
            <person name="Kube M."/>
            <person name="Bazylinski D.A."/>
            <person name="Lombardot T."/>
            <person name="Gloeckner F.O."/>
            <person name="Reinhardt R."/>
            <person name="Schueler D."/>
        </authorList>
    </citation>
    <scope>NUCLEOTIDE SEQUENCE</scope>
    <source>
        <strain evidence="2">MSR-1</strain>
    </source>
</reference>
<accession>A4TUV8</accession>
<keyword evidence="1" id="KW-1133">Transmembrane helix</keyword>
<keyword evidence="1" id="KW-0812">Transmembrane</keyword>
<name>A4TUV8_9PROT</name>